<gene>
    <name evidence="1" type="ORF">ODI_01813</name>
    <name evidence="2" type="ORF">ODI_R1696</name>
</gene>
<dbReference type="KEGG" id="odi:ODI_R1696"/>
<dbReference type="STRING" id="1851544.ODI_01813"/>
<dbReference type="Proteomes" id="UP000078558">
    <property type="component" value="Chromosome I"/>
</dbReference>
<reference evidence="2 3" key="2">
    <citation type="submission" date="2017-08" db="EMBL/GenBank/DDBJ databases">
        <authorList>
            <person name="de Groot N.N."/>
        </authorList>
    </citation>
    <scope>NUCLEOTIDE SEQUENCE [LARGE SCALE GENOMIC DNA]</scope>
    <source>
        <strain evidence="2">Orrdi1</strain>
    </source>
</reference>
<sequence>MLYLPRIITVEQVPEAEALIPLPAPGKKQTGTLIVSVANDVFSLDNPKHIEVANQIELRLVDQDLIERYEDMYWSV</sequence>
<dbReference type="AlphaFoldDB" id="A0A1C3K1K0"/>
<organism evidence="1 3">
    <name type="scientific">Orrella dioscoreae</name>
    <dbReference type="NCBI Taxonomy" id="1851544"/>
    <lineage>
        <taxon>Bacteria</taxon>
        <taxon>Pseudomonadati</taxon>
        <taxon>Pseudomonadota</taxon>
        <taxon>Betaproteobacteria</taxon>
        <taxon>Burkholderiales</taxon>
        <taxon>Alcaligenaceae</taxon>
        <taxon>Orrella</taxon>
    </lineage>
</organism>
<protein>
    <submittedName>
        <fullName evidence="1">Phage protein</fullName>
    </submittedName>
</protein>
<keyword evidence="3" id="KW-1185">Reference proteome</keyword>
<name>A0A1C3K1K0_9BURK</name>
<reference evidence="1 3" key="1">
    <citation type="submission" date="2016-06" db="EMBL/GenBank/DDBJ databases">
        <authorList>
            <person name="Kjaerup R.B."/>
            <person name="Dalgaard T.S."/>
            <person name="Juul-Madsen H.R."/>
        </authorList>
    </citation>
    <scope>NUCLEOTIDE SEQUENCE [LARGE SCALE GENOMIC DNA]</scope>
    <source>
        <strain evidence="1">Orrdi1</strain>
    </source>
</reference>
<evidence type="ECO:0000313" key="2">
    <source>
        <dbReference type="EMBL" id="SOE48869.1"/>
    </source>
</evidence>
<evidence type="ECO:0000313" key="1">
    <source>
        <dbReference type="EMBL" id="SBT25389.1"/>
    </source>
</evidence>
<dbReference type="EMBL" id="FLRC01000018">
    <property type="protein sequence ID" value="SBT25389.1"/>
    <property type="molecule type" value="Genomic_DNA"/>
</dbReference>
<evidence type="ECO:0000313" key="3">
    <source>
        <dbReference type="Proteomes" id="UP000078558"/>
    </source>
</evidence>
<accession>A0A1C3K1K0</accession>
<dbReference type="EMBL" id="LT907988">
    <property type="protein sequence ID" value="SOE48869.1"/>
    <property type="molecule type" value="Genomic_DNA"/>
</dbReference>
<proteinExistence type="predicted"/>